<proteinExistence type="inferred from homology"/>
<dbReference type="Pfam" id="PF04152">
    <property type="entry name" value="Mre11_DNA_bind"/>
    <property type="match status" value="1"/>
</dbReference>
<dbReference type="Proteomes" id="UP000699462">
    <property type="component" value="Unassembled WGS sequence"/>
</dbReference>
<dbReference type="OrthoDB" id="30417at2759"/>
<keyword evidence="7" id="KW-0479">Metal-binding</keyword>
<dbReference type="PIRSF" id="PIRSF000882">
    <property type="entry name" value="DSB_repair_MRE11"/>
    <property type="match status" value="1"/>
</dbReference>
<dbReference type="InterPro" id="IPR007281">
    <property type="entry name" value="Mre11_DNA-bd"/>
</dbReference>
<dbReference type="SMART" id="SM01347">
    <property type="entry name" value="Mre11_DNA_bind"/>
    <property type="match status" value="1"/>
</dbReference>
<evidence type="ECO:0000313" key="21">
    <source>
        <dbReference type="EMBL" id="KAF8560497.1"/>
    </source>
</evidence>
<dbReference type="GO" id="GO:0030870">
    <property type="term" value="C:Mre11 complex"/>
    <property type="evidence" value="ECO:0007669"/>
    <property type="project" value="UniProtKB-UniRule"/>
</dbReference>
<dbReference type="GO" id="GO:0097552">
    <property type="term" value="P:mitochondrial double-strand break repair via homologous recombination"/>
    <property type="evidence" value="ECO:0007669"/>
    <property type="project" value="TreeGrafter"/>
</dbReference>
<dbReference type="InterPro" id="IPR041796">
    <property type="entry name" value="Mre11_N"/>
</dbReference>
<dbReference type="GO" id="GO:0008296">
    <property type="term" value="F:3'-5'-DNA exonuclease activity"/>
    <property type="evidence" value="ECO:0007669"/>
    <property type="project" value="InterPro"/>
</dbReference>
<evidence type="ECO:0000256" key="17">
    <source>
        <dbReference type="PIRSR" id="PIRSR000882-1"/>
    </source>
</evidence>
<dbReference type="GO" id="GO:0031573">
    <property type="term" value="P:mitotic intra-S DNA damage checkpoint signaling"/>
    <property type="evidence" value="ECO:0007669"/>
    <property type="project" value="TreeGrafter"/>
</dbReference>
<dbReference type="InterPro" id="IPR029052">
    <property type="entry name" value="Metallo-depent_PP-like"/>
</dbReference>
<evidence type="ECO:0000256" key="1">
    <source>
        <dbReference type="ARBA" id="ARBA00001936"/>
    </source>
</evidence>
<dbReference type="InterPro" id="IPR038487">
    <property type="entry name" value="Mre11_capping_dom"/>
</dbReference>
<name>A0A8T0D1Y6_9TREM</name>
<dbReference type="GO" id="GO:0035861">
    <property type="term" value="C:site of double-strand break"/>
    <property type="evidence" value="ECO:0007669"/>
    <property type="project" value="TreeGrafter"/>
</dbReference>
<dbReference type="GO" id="GO:0000014">
    <property type="term" value="F:single-stranded DNA endodeoxyribonuclease activity"/>
    <property type="evidence" value="ECO:0007669"/>
    <property type="project" value="TreeGrafter"/>
</dbReference>
<evidence type="ECO:0000256" key="18">
    <source>
        <dbReference type="RuleBase" id="RU003447"/>
    </source>
</evidence>
<evidence type="ECO:0000256" key="5">
    <source>
        <dbReference type="ARBA" id="ARBA00022454"/>
    </source>
</evidence>
<dbReference type="CDD" id="cd00840">
    <property type="entry name" value="MPP_Mre11_N"/>
    <property type="match status" value="1"/>
</dbReference>
<dbReference type="PANTHER" id="PTHR10139:SF1">
    <property type="entry name" value="DOUBLE-STRAND BREAK REPAIR PROTEIN MRE11"/>
    <property type="match status" value="1"/>
</dbReference>
<evidence type="ECO:0000256" key="16">
    <source>
        <dbReference type="PIRNR" id="PIRNR000882"/>
    </source>
</evidence>
<dbReference type="PANTHER" id="PTHR10139">
    <property type="entry name" value="DOUBLE-STRAND BREAK REPAIR PROTEIN MRE11"/>
    <property type="match status" value="1"/>
</dbReference>
<gene>
    <name evidence="21" type="ORF">P879_03773</name>
</gene>
<dbReference type="InterPro" id="IPR004843">
    <property type="entry name" value="Calcineurin-like_PHP"/>
</dbReference>
<feature type="region of interest" description="Disordered" evidence="19">
    <location>
        <begin position="585"/>
        <end position="746"/>
    </location>
</feature>
<keyword evidence="8 16" id="KW-0255">Endonuclease</keyword>
<comment type="subcellular location">
    <subcellularLocation>
        <location evidence="3">Chromosome</location>
    </subcellularLocation>
    <subcellularLocation>
        <location evidence="2 16">Nucleus</location>
    </subcellularLocation>
</comment>
<evidence type="ECO:0000256" key="11">
    <source>
        <dbReference type="ARBA" id="ARBA00022839"/>
    </source>
</evidence>
<feature type="compositionally biased region" description="Polar residues" evidence="19">
    <location>
        <begin position="585"/>
        <end position="611"/>
    </location>
</feature>
<keyword evidence="14 16" id="KW-0539">Nucleus</keyword>
<evidence type="ECO:0000256" key="10">
    <source>
        <dbReference type="ARBA" id="ARBA00022801"/>
    </source>
</evidence>
<dbReference type="GO" id="GO:0030145">
    <property type="term" value="F:manganese ion binding"/>
    <property type="evidence" value="ECO:0007669"/>
    <property type="project" value="UniProtKB-UniRule"/>
</dbReference>
<dbReference type="GO" id="GO:0042138">
    <property type="term" value="P:meiotic DNA double-strand break formation"/>
    <property type="evidence" value="ECO:0007669"/>
    <property type="project" value="TreeGrafter"/>
</dbReference>
<evidence type="ECO:0000256" key="9">
    <source>
        <dbReference type="ARBA" id="ARBA00022763"/>
    </source>
</evidence>
<evidence type="ECO:0000259" key="20">
    <source>
        <dbReference type="SMART" id="SM01347"/>
    </source>
</evidence>
<sequence>MSADDSCDTFRILISSDNHLGFAEKDGIRGPDSFRTFEEILYLAKTNDVDFIFFGGDIFHESRPSMKATHEAIRLLREYCLGEKPVAFEMLSDSNVTFANTAFPVANYLDRNINIGIPVFAIHGNHDDPSGPGGICAVDLLHSAGLVNLLGKTSSVERLSISPLLLRKGSTRLALYALGAIREERAHRLFLNNMVTFYRPATDNVDDDWFSLCAVHQNRSRHGPTNYLPEQFLPDFLDLVVWGHEHECRVEPEWNSSRNFYVVQPGSSVATTLSEGEAREKAVALLDVRGKEFKLLIPILHQIVQVTRLPLQTVRPFLFRDVVLEDELSNFASNPLDIAKQVELTCTRLVEQCLADVTQTKRSNPTLAQCGASPPSKRVKSSTSTGVNTSEDNDNSELSRWEPPAEPLVRLRVDLSGGYESFSALRFGQRFIGRVANPKDLVMFNHNRERLAAAQTRRALHSGLSEIPVDFDGEVDRKKVGLDVVEVEKLVRQYLSNLDSSGKRAGSGNPCTDEVDRLDVFTANELGCSLRQFVDKDARDAIQSVVESILTETVQHLRARQCPEAHIVPDIVSFCHSRVISSTDPETEQVNKISEVSDLTKSQDDSNSFHSGATVVARKTTTVSPEIPEWSSDEDQSTASLLKATTRTSKPSISSKSHRSRTIISKVDSPFPDLDEADEDTQVWSTIEDDDSPPRAPLVASSRVRHNRRDSALSTQSHDQPERGSGRSRGKPRGTRAGAGTRRKIV</sequence>
<evidence type="ECO:0000256" key="13">
    <source>
        <dbReference type="ARBA" id="ARBA00023211"/>
    </source>
</evidence>
<dbReference type="Pfam" id="PF00149">
    <property type="entry name" value="Metallophos"/>
    <property type="match status" value="1"/>
</dbReference>
<protein>
    <recommendedName>
        <fullName evidence="16">Double-strand break repair protein</fullName>
    </recommendedName>
</protein>
<feature type="compositionally biased region" description="Low complexity" evidence="19">
    <location>
        <begin position="646"/>
        <end position="655"/>
    </location>
</feature>
<evidence type="ECO:0000256" key="14">
    <source>
        <dbReference type="ARBA" id="ARBA00023242"/>
    </source>
</evidence>
<feature type="compositionally biased region" description="Polar residues" evidence="19">
    <location>
        <begin position="381"/>
        <end position="390"/>
    </location>
</feature>
<feature type="region of interest" description="Disordered" evidence="19">
    <location>
        <begin position="364"/>
        <end position="401"/>
    </location>
</feature>
<feature type="domain" description="Mre11 DNA-binding" evidence="20">
    <location>
        <begin position="304"/>
        <end position="533"/>
    </location>
</feature>
<feature type="compositionally biased region" description="Acidic residues" evidence="19">
    <location>
        <begin position="673"/>
        <end position="691"/>
    </location>
</feature>
<feature type="active site" description="Proton donor" evidence="17">
    <location>
        <position position="126"/>
    </location>
</feature>
<evidence type="ECO:0000256" key="3">
    <source>
        <dbReference type="ARBA" id="ARBA00004286"/>
    </source>
</evidence>
<dbReference type="Gene3D" id="3.30.110.110">
    <property type="entry name" value="Mre11, capping domain"/>
    <property type="match status" value="1"/>
</dbReference>
<keyword evidence="9 16" id="KW-0227">DNA damage</keyword>
<comment type="function">
    <text evidence="16">Core component of the MRN complex, which plays a central role in double-strand break (DSB) repair, DNA recombination, maintenance of telomere integrity and meiosis. The MRN complex is involved in the repair of DNA double-strand breaks (DSBs) via homologous recombination (HR), an error-free mechanism which primarily occurs during S and G2 phases. The complex (1) mediates the end resection of damaged DNA, which generates proper single-stranded DNA, a key initial steps in HR, and is (2) required for the recruitment of other repair factors and efficient activation of ATM and ATR upon DNA damage. Within the MRN complex, MRE11 possesses both single-strand endonuclease activity and double-strand-specific 3'-5' exonuclease activity. MRE11 first endonucleolytically cleaves the 5' strand at DNA DSB ends to prevent non-homologous end joining (NHEJ) and licence HR. It then generates a single-stranded DNA gap via 3' to 5' exonucleolytic degradation, which is required for single-strand invasion and recombination.</text>
</comment>
<reference evidence="21 22" key="1">
    <citation type="submission" date="2019-07" db="EMBL/GenBank/DDBJ databases">
        <title>Annotation for the trematode Paragonimus westermani.</title>
        <authorList>
            <person name="Choi Y.-J."/>
        </authorList>
    </citation>
    <scope>NUCLEOTIDE SEQUENCE [LARGE SCALE GENOMIC DNA]</scope>
    <source>
        <strain evidence="21">180907_Pwestermani</strain>
    </source>
</reference>
<evidence type="ECO:0000256" key="12">
    <source>
        <dbReference type="ARBA" id="ARBA00023204"/>
    </source>
</evidence>
<comment type="similarity">
    <text evidence="4 16 18">Belongs to the MRE11/RAD32 family.</text>
</comment>
<keyword evidence="13 16" id="KW-0464">Manganese</keyword>
<evidence type="ECO:0000313" key="22">
    <source>
        <dbReference type="Proteomes" id="UP000699462"/>
    </source>
</evidence>
<dbReference type="GO" id="GO:0007095">
    <property type="term" value="P:mitotic G2 DNA damage checkpoint signaling"/>
    <property type="evidence" value="ECO:0007669"/>
    <property type="project" value="TreeGrafter"/>
</dbReference>
<organism evidence="21 22">
    <name type="scientific">Paragonimus westermani</name>
    <dbReference type="NCBI Taxonomy" id="34504"/>
    <lineage>
        <taxon>Eukaryota</taxon>
        <taxon>Metazoa</taxon>
        <taxon>Spiralia</taxon>
        <taxon>Lophotrochozoa</taxon>
        <taxon>Platyhelminthes</taxon>
        <taxon>Trematoda</taxon>
        <taxon>Digenea</taxon>
        <taxon>Plagiorchiida</taxon>
        <taxon>Troglotremata</taxon>
        <taxon>Troglotrematidae</taxon>
        <taxon>Paragonimus</taxon>
    </lineage>
</organism>
<evidence type="ECO:0000256" key="15">
    <source>
        <dbReference type="ARBA" id="ARBA00023254"/>
    </source>
</evidence>
<dbReference type="GO" id="GO:0006303">
    <property type="term" value="P:double-strand break repair via nonhomologous end joining"/>
    <property type="evidence" value="ECO:0007669"/>
    <property type="project" value="TreeGrafter"/>
</dbReference>
<comment type="caution">
    <text evidence="21">The sequence shown here is derived from an EMBL/GenBank/DDBJ whole genome shotgun (WGS) entry which is preliminary data.</text>
</comment>
<evidence type="ECO:0000256" key="8">
    <source>
        <dbReference type="ARBA" id="ARBA00022759"/>
    </source>
</evidence>
<dbReference type="GO" id="GO:0000724">
    <property type="term" value="P:double-strand break repair via homologous recombination"/>
    <property type="evidence" value="ECO:0007669"/>
    <property type="project" value="TreeGrafter"/>
</dbReference>
<accession>A0A8T0D1Y6</accession>
<evidence type="ECO:0000256" key="6">
    <source>
        <dbReference type="ARBA" id="ARBA00022722"/>
    </source>
</evidence>
<keyword evidence="10 16" id="KW-0378">Hydrolase</keyword>
<dbReference type="FunFam" id="3.60.21.10:FF:000011">
    <property type="entry name" value="Double-strand break repair protein"/>
    <property type="match status" value="1"/>
</dbReference>
<dbReference type="NCBIfam" id="TIGR00583">
    <property type="entry name" value="mre11"/>
    <property type="match status" value="1"/>
</dbReference>
<evidence type="ECO:0000256" key="19">
    <source>
        <dbReference type="SAM" id="MobiDB-lite"/>
    </source>
</evidence>
<dbReference type="GO" id="GO:0000723">
    <property type="term" value="P:telomere maintenance"/>
    <property type="evidence" value="ECO:0007669"/>
    <property type="project" value="TreeGrafter"/>
</dbReference>
<comment type="cofactor">
    <cofactor evidence="1 16">
        <name>Mn(2+)</name>
        <dbReference type="ChEBI" id="CHEBI:29035"/>
    </cofactor>
</comment>
<keyword evidence="15 16" id="KW-0469">Meiosis</keyword>
<evidence type="ECO:0000256" key="2">
    <source>
        <dbReference type="ARBA" id="ARBA00004123"/>
    </source>
</evidence>
<keyword evidence="6 16" id="KW-0540">Nuclease</keyword>
<evidence type="ECO:0000256" key="7">
    <source>
        <dbReference type="ARBA" id="ARBA00022723"/>
    </source>
</evidence>
<dbReference type="Gene3D" id="3.60.21.10">
    <property type="match status" value="1"/>
</dbReference>
<evidence type="ECO:0000256" key="4">
    <source>
        <dbReference type="ARBA" id="ARBA00009028"/>
    </source>
</evidence>
<keyword evidence="11 16" id="KW-0269">Exonuclease</keyword>
<dbReference type="InterPro" id="IPR003701">
    <property type="entry name" value="Mre11"/>
</dbReference>
<keyword evidence="22" id="KW-1185">Reference proteome</keyword>
<dbReference type="SUPFAM" id="SSF56300">
    <property type="entry name" value="Metallo-dependent phosphatases"/>
    <property type="match status" value="1"/>
</dbReference>
<keyword evidence="5" id="KW-0158">Chromosome</keyword>
<keyword evidence="12 16" id="KW-0234">DNA repair</keyword>
<dbReference type="EMBL" id="JTDF01022451">
    <property type="protein sequence ID" value="KAF8560497.1"/>
    <property type="molecule type" value="Genomic_DNA"/>
</dbReference>
<dbReference type="AlphaFoldDB" id="A0A8T0D1Y6"/>